<protein>
    <recommendedName>
        <fullName evidence="3">Cell wall assembly regulator SMI1</fullName>
    </recommendedName>
</protein>
<dbReference type="AlphaFoldDB" id="A0A2N3VHH7"/>
<keyword evidence="2" id="KW-1185">Reference proteome</keyword>
<organism evidence="1 2">
    <name type="scientific">Nocardia fluminea</name>
    <dbReference type="NCBI Taxonomy" id="134984"/>
    <lineage>
        <taxon>Bacteria</taxon>
        <taxon>Bacillati</taxon>
        <taxon>Actinomycetota</taxon>
        <taxon>Actinomycetes</taxon>
        <taxon>Mycobacteriales</taxon>
        <taxon>Nocardiaceae</taxon>
        <taxon>Nocardia</taxon>
    </lineage>
</organism>
<dbReference type="EMBL" id="PJMW01000002">
    <property type="protein sequence ID" value="PKV81071.1"/>
    <property type="molecule type" value="Genomic_DNA"/>
</dbReference>
<sequence length="308" mass="33604">MWWIVSIPKPGSMPPSAAGLDGSAPSIEQAARALVVTARSYLRQQQREPSTRSVWGHIDGMTITIEGLLDPAIPERQVVEQIISVANVIPAPAISTPDSETRRRPQQSLTSCDLDTQLARIQNWTLTRLGRDVFIAGADPDPTTVEPGGSVNLPADLITLFGRSDGNLPSLMPGYDLLNRSRSDQIQALWLDIGADQRERIPEFAAAFDPAALSTERAGTACELFLPEFIPIADGDGTTLFVDTREGELSGCVSEYTAEGASDGWLWPSVADTFGALADSLEAESVFMTYYRPVVRDRTLFWNREPRS</sequence>
<proteinExistence type="predicted"/>
<comment type="caution">
    <text evidence="1">The sequence shown here is derived from an EMBL/GenBank/DDBJ whole genome shotgun (WGS) entry which is preliminary data.</text>
</comment>
<evidence type="ECO:0000313" key="1">
    <source>
        <dbReference type="EMBL" id="PKV81071.1"/>
    </source>
</evidence>
<name>A0A2N3VHH7_9NOCA</name>
<evidence type="ECO:0008006" key="3">
    <source>
        <dbReference type="Google" id="ProtNLM"/>
    </source>
</evidence>
<evidence type="ECO:0000313" key="2">
    <source>
        <dbReference type="Proteomes" id="UP000233766"/>
    </source>
</evidence>
<gene>
    <name evidence="1" type="ORF">ATK86_5518</name>
</gene>
<dbReference type="Proteomes" id="UP000233766">
    <property type="component" value="Unassembled WGS sequence"/>
</dbReference>
<reference evidence="1 2" key="1">
    <citation type="submission" date="2017-12" db="EMBL/GenBank/DDBJ databases">
        <title>Sequencing the genomes of 1000 Actinobacteria strains.</title>
        <authorList>
            <person name="Klenk H.-P."/>
        </authorList>
    </citation>
    <scope>NUCLEOTIDE SEQUENCE [LARGE SCALE GENOMIC DNA]</scope>
    <source>
        <strain evidence="1 2">DSM 44489</strain>
    </source>
</reference>
<accession>A0A2N3VHH7</accession>